<dbReference type="PaxDb" id="67767-A0A0J7KN81"/>
<feature type="non-terminal residue" evidence="7">
    <location>
        <position position="455"/>
    </location>
</feature>
<dbReference type="AlphaFoldDB" id="A0A0J7KN81"/>
<dbReference type="EC" id="2.7.7.23" evidence="3"/>
<dbReference type="SUPFAM" id="SSF53448">
    <property type="entry name" value="Nucleotide-diphospho-sugar transferases"/>
    <property type="match status" value="1"/>
</dbReference>
<dbReference type="EMBL" id="LBMM01005071">
    <property type="protein sequence ID" value="KMQ91838.1"/>
    <property type="molecule type" value="Genomic_DNA"/>
</dbReference>
<keyword evidence="4" id="KW-0808">Transferase</keyword>
<evidence type="ECO:0000256" key="6">
    <source>
        <dbReference type="ARBA" id="ARBA00048493"/>
    </source>
</evidence>
<evidence type="ECO:0000256" key="1">
    <source>
        <dbReference type="ARBA" id="ARBA00005208"/>
    </source>
</evidence>
<comment type="catalytic activity">
    <reaction evidence="6">
        <text>N-acetyl-alpha-D-glucosamine 1-phosphate + UTP + H(+) = UDP-N-acetyl-alpha-D-glucosamine + diphosphate</text>
        <dbReference type="Rhea" id="RHEA:13509"/>
        <dbReference type="ChEBI" id="CHEBI:15378"/>
        <dbReference type="ChEBI" id="CHEBI:33019"/>
        <dbReference type="ChEBI" id="CHEBI:46398"/>
        <dbReference type="ChEBI" id="CHEBI:57705"/>
        <dbReference type="ChEBI" id="CHEBI:57776"/>
        <dbReference type="EC" id="2.7.7.23"/>
    </reaction>
</comment>
<dbReference type="InterPro" id="IPR029044">
    <property type="entry name" value="Nucleotide-diphossugar_trans"/>
</dbReference>
<dbReference type="PANTHER" id="PTHR11952">
    <property type="entry name" value="UDP- GLUCOSE PYROPHOSPHORYLASE"/>
    <property type="match status" value="1"/>
</dbReference>
<dbReference type="InterPro" id="IPR039741">
    <property type="entry name" value="UDP-sugar_pyrophosphorylase"/>
</dbReference>
<dbReference type="OrthoDB" id="532420at2759"/>
<dbReference type="Proteomes" id="UP000036403">
    <property type="component" value="Unassembled WGS sequence"/>
</dbReference>
<dbReference type="STRING" id="67767.A0A0J7KN81"/>
<accession>A0A0J7KN81</accession>
<comment type="pathway">
    <text evidence="1">Nucleotide-sugar biosynthesis; UDP-N-acetyl-alpha-D-glucosamine biosynthesis; UDP-N-acetyl-alpha-D-glucosamine from N-acetyl-alpha-D-glucosamine 1-phosphate: step 1/1.</text>
</comment>
<name>A0A0J7KN81_LASNI</name>
<evidence type="ECO:0000256" key="3">
    <source>
        <dbReference type="ARBA" id="ARBA00012457"/>
    </source>
</evidence>
<dbReference type="Gene3D" id="3.90.550.10">
    <property type="entry name" value="Spore Coat Polysaccharide Biosynthesis Protein SpsA, Chain A"/>
    <property type="match status" value="1"/>
</dbReference>
<evidence type="ECO:0000313" key="8">
    <source>
        <dbReference type="Proteomes" id="UP000036403"/>
    </source>
</evidence>
<dbReference type="PANTHER" id="PTHR11952:SF2">
    <property type="entry name" value="LD24639P"/>
    <property type="match status" value="1"/>
</dbReference>
<gene>
    <name evidence="7" type="ORF">RF55_8250</name>
</gene>
<evidence type="ECO:0000256" key="4">
    <source>
        <dbReference type="ARBA" id="ARBA00022679"/>
    </source>
</evidence>
<sequence>MTTSMEDLRRKLNEYDQEHLLKFWEELTDEDRNQLENDIEELDLQETTAYFRRAVESSQCIGQSMLDDKVQPIDEAKVASVKTSTKEELKRYEELGLTEVADSRVAVLLMAGGQGTRLGVTYPKGMYDVDLPSRKTLFQLQAERILRLQNMAEQCCGKRGEITWYILTSDATHDATVAYLSRHDYFGLKEKNVRAFKQGMLPCFTLDGKIILDAKHRVSKAPDGNGGLYRALKNHGILDDMVERRIRSIHAHSVDNILVKVADPIFIGYCLLSETDCGVKVIEKSSPSEAVEDHYQVVEYSEISKETAELRHDNGQLVYNAANICNHYFTIDFLKDIVYFHEKDLILHVAKKKIPEDFTRCIKSAEEGYKIWSAKSINSRMHVLSKLASILKYKNESLLADVVSKWKKLPYFCVNLLTCHETEQFEITKIRIPKGVSILEEKDKVTLFRELTQCL</sequence>
<evidence type="ECO:0000256" key="5">
    <source>
        <dbReference type="ARBA" id="ARBA00022695"/>
    </source>
</evidence>
<evidence type="ECO:0000256" key="2">
    <source>
        <dbReference type="ARBA" id="ARBA00010401"/>
    </source>
</evidence>
<dbReference type="GO" id="GO:0006048">
    <property type="term" value="P:UDP-N-acetylglucosamine biosynthetic process"/>
    <property type="evidence" value="ECO:0007669"/>
    <property type="project" value="TreeGrafter"/>
</dbReference>
<keyword evidence="8" id="KW-1185">Reference proteome</keyword>
<dbReference type="CDD" id="cd04193">
    <property type="entry name" value="UDPGlcNAc_PPase"/>
    <property type="match status" value="1"/>
</dbReference>
<comment type="caution">
    <text evidence="7">The sequence shown here is derived from an EMBL/GenBank/DDBJ whole genome shotgun (WGS) entry which is preliminary data.</text>
</comment>
<organism evidence="7 8">
    <name type="scientific">Lasius niger</name>
    <name type="common">Black garden ant</name>
    <dbReference type="NCBI Taxonomy" id="67767"/>
    <lineage>
        <taxon>Eukaryota</taxon>
        <taxon>Metazoa</taxon>
        <taxon>Ecdysozoa</taxon>
        <taxon>Arthropoda</taxon>
        <taxon>Hexapoda</taxon>
        <taxon>Insecta</taxon>
        <taxon>Pterygota</taxon>
        <taxon>Neoptera</taxon>
        <taxon>Endopterygota</taxon>
        <taxon>Hymenoptera</taxon>
        <taxon>Apocrita</taxon>
        <taxon>Aculeata</taxon>
        <taxon>Formicoidea</taxon>
        <taxon>Formicidae</taxon>
        <taxon>Formicinae</taxon>
        <taxon>Lasius</taxon>
        <taxon>Lasius</taxon>
    </lineage>
</organism>
<keyword evidence="5" id="KW-0548">Nucleotidyltransferase</keyword>
<dbReference type="Pfam" id="PF01704">
    <property type="entry name" value="UDPGP"/>
    <property type="match status" value="1"/>
</dbReference>
<evidence type="ECO:0000313" key="7">
    <source>
        <dbReference type="EMBL" id="KMQ91838.1"/>
    </source>
</evidence>
<proteinExistence type="inferred from homology"/>
<reference evidence="7 8" key="1">
    <citation type="submission" date="2015-04" db="EMBL/GenBank/DDBJ databases">
        <title>Lasius niger genome sequencing.</title>
        <authorList>
            <person name="Konorov E.A."/>
            <person name="Nikitin M.A."/>
            <person name="Kirill M.V."/>
            <person name="Chang P."/>
        </authorList>
    </citation>
    <scope>NUCLEOTIDE SEQUENCE [LARGE SCALE GENOMIC DNA]</scope>
    <source>
        <tissue evidence="7">Whole</tissue>
    </source>
</reference>
<dbReference type="InterPro" id="IPR002618">
    <property type="entry name" value="UDPGP_fam"/>
</dbReference>
<dbReference type="GO" id="GO:0003977">
    <property type="term" value="F:UDP-N-acetylglucosamine diphosphorylase activity"/>
    <property type="evidence" value="ECO:0007669"/>
    <property type="project" value="UniProtKB-EC"/>
</dbReference>
<protein>
    <recommendedName>
        <fullName evidence="3">UDP-N-acetylglucosamine diphosphorylase</fullName>
        <ecNumber evidence="3">2.7.7.23</ecNumber>
    </recommendedName>
</protein>
<comment type="similarity">
    <text evidence="2">Belongs to the UDPGP type 1 family.</text>
</comment>